<evidence type="ECO:0000256" key="1">
    <source>
        <dbReference type="ARBA" id="ARBA00038306"/>
    </source>
</evidence>
<organism evidence="2 3">
    <name type="scientific">Methylobacterium persicinum</name>
    <dbReference type="NCBI Taxonomy" id="374426"/>
    <lineage>
        <taxon>Bacteria</taxon>
        <taxon>Pseudomonadati</taxon>
        <taxon>Pseudomonadota</taxon>
        <taxon>Alphaproteobacteria</taxon>
        <taxon>Hyphomicrobiales</taxon>
        <taxon>Methylobacteriaceae</taxon>
        <taxon>Methylobacterium</taxon>
    </lineage>
</organism>
<comment type="similarity">
    <text evidence="1">Belongs to the Omp25/RopB family.</text>
</comment>
<dbReference type="EMBL" id="JAUSVV010000002">
    <property type="protein sequence ID" value="MDQ0441533.1"/>
    <property type="molecule type" value="Genomic_DNA"/>
</dbReference>
<dbReference type="Gene3D" id="2.40.160.20">
    <property type="match status" value="1"/>
</dbReference>
<gene>
    <name evidence="2" type="ORF">QO016_001016</name>
</gene>
<dbReference type="InterPro" id="IPR011250">
    <property type="entry name" value="OMP/PagP_B-barrel"/>
</dbReference>
<name>A0ABU0HGU0_9HYPH</name>
<protein>
    <submittedName>
        <fullName evidence="2">Outer membrane immunogenic protein</fullName>
    </submittedName>
</protein>
<evidence type="ECO:0000313" key="2">
    <source>
        <dbReference type="EMBL" id="MDQ0441533.1"/>
    </source>
</evidence>
<dbReference type="InterPro" id="IPR051692">
    <property type="entry name" value="OMP-like"/>
</dbReference>
<reference evidence="2 3" key="1">
    <citation type="submission" date="2023-07" db="EMBL/GenBank/DDBJ databases">
        <title>Genomic Encyclopedia of Type Strains, Phase IV (KMG-IV): sequencing the most valuable type-strain genomes for metagenomic binning, comparative biology and taxonomic classification.</title>
        <authorList>
            <person name="Goeker M."/>
        </authorList>
    </citation>
    <scope>NUCLEOTIDE SEQUENCE [LARGE SCALE GENOMIC DNA]</scope>
    <source>
        <strain evidence="2 3">DSM 19562</strain>
    </source>
</reference>
<comment type="caution">
    <text evidence="2">The sequence shown here is derived from an EMBL/GenBank/DDBJ whole genome shotgun (WGS) entry which is preliminary data.</text>
</comment>
<proteinExistence type="inferred from homology"/>
<sequence length="263" mass="28549">MAADLPYRAAPPPIFTQPAFAWTGFYAGVNAGDALGRDSIANKSTDLASTFSALNANKVRLNSNNFAGCGQIGYNYQLTPGNGVVLGIEADADYVGLDRKRRTQHTSNPTTPNEAGMSFIDADRYVGESSTDALFIVRGRAGYAFDRFLVYGTGGLVFPDVRTRSTYTSTETTYQDGKVIDVDSSTKKHFRLSGIQTGYAAGGGIEYALPQLESAGHVVSIRVEYLHYDLGQRTTKVDDTLRSKVHNECNLIHAGLNYKFSDL</sequence>
<dbReference type="Proteomes" id="UP001236369">
    <property type="component" value="Unassembled WGS sequence"/>
</dbReference>
<accession>A0ABU0HGU0</accession>
<dbReference type="RefSeq" id="WP_238250122.1">
    <property type="nucleotide sequence ID" value="NZ_BPQX01000037.1"/>
</dbReference>
<keyword evidence="3" id="KW-1185">Reference proteome</keyword>
<evidence type="ECO:0000313" key="3">
    <source>
        <dbReference type="Proteomes" id="UP001236369"/>
    </source>
</evidence>
<dbReference type="PANTHER" id="PTHR34001">
    <property type="entry name" value="BLL7405 PROTEIN"/>
    <property type="match status" value="1"/>
</dbReference>
<dbReference type="SUPFAM" id="SSF56925">
    <property type="entry name" value="OMPA-like"/>
    <property type="match status" value="1"/>
</dbReference>
<dbReference type="PANTHER" id="PTHR34001:SF3">
    <property type="entry name" value="BLL7405 PROTEIN"/>
    <property type="match status" value="1"/>
</dbReference>